<dbReference type="Proteomes" id="UP000008311">
    <property type="component" value="Unassembled WGS sequence"/>
</dbReference>
<proteinExistence type="inferred from homology"/>
<feature type="domain" description="AP2/ERF" evidence="8">
    <location>
        <begin position="101"/>
        <end position="158"/>
    </location>
</feature>
<keyword evidence="3" id="KW-0238">DNA-binding</keyword>
<evidence type="ECO:0000256" key="4">
    <source>
        <dbReference type="ARBA" id="ARBA00023163"/>
    </source>
</evidence>
<gene>
    <name evidence="9" type="ORF">RCOM_1407560</name>
</gene>
<dbReference type="InterPro" id="IPR001471">
    <property type="entry name" value="AP2/ERF_dom"/>
</dbReference>
<reference evidence="10" key="1">
    <citation type="journal article" date="2010" name="Nat. Biotechnol.">
        <title>Draft genome sequence of the oilseed species Ricinus communis.</title>
        <authorList>
            <person name="Chan A.P."/>
            <person name="Crabtree J."/>
            <person name="Zhao Q."/>
            <person name="Lorenzi H."/>
            <person name="Orvis J."/>
            <person name="Puiu D."/>
            <person name="Melake-Berhan A."/>
            <person name="Jones K.M."/>
            <person name="Redman J."/>
            <person name="Chen G."/>
            <person name="Cahoon E.B."/>
            <person name="Gedil M."/>
            <person name="Stanke M."/>
            <person name="Haas B.J."/>
            <person name="Wortman J.R."/>
            <person name="Fraser-Liggett C.M."/>
            <person name="Ravel J."/>
            <person name="Rabinowicz P.D."/>
        </authorList>
    </citation>
    <scope>NUCLEOTIDE SEQUENCE [LARGE SCALE GENOMIC DNA]</scope>
    <source>
        <strain evidence="10">cv. Hale</strain>
    </source>
</reference>
<dbReference type="CDD" id="cd00018">
    <property type="entry name" value="AP2"/>
    <property type="match status" value="1"/>
</dbReference>
<keyword evidence="10" id="KW-1185">Reference proteome</keyword>
<evidence type="ECO:0000313" key="9">
    <source>
        <dbReference type="EMBL" id="EEF38767.1"/>
    </source>
</evidence>
<dbReference type="FunFam" id="3.30.730.10:FF:000001">
    <property type="entry name" value="Ethylene-responsive transcription factor 2"/>
    <property type="match status" value="1"/>
</dbReference>
<dbReference type="EMBL" id="EQ973919">
    <property type="protein sequence ID" value="EEF38767.1"/>
    <property type="molecule type" value="Genomic_DNA"/>
</dbReference>
<dbReference type="Gene3D" id="3.30.730.10">
    <property type="entry name" value="AP2/ERF domain"/>
    <property type="match status" value="1"/>
</dbReference>
<dbReference type="PRINTS" id="PR00367">
    <property type="entry name" value="ETHRSPELEMNT"/>
</dbReference>
<dbReference type="GO" id="GO:0003677">
    <property type="term" value="F:DNA binding"/>
    <property type="evidence" value="ECO:0007669"/>
    <property type="project" value="UniProtKB-KW"/>
</dbReference>
<dbReference type="GO" id="GO:0003700">
    <property type="term" value="F:DNA-binding transcription factor activity"/>
    <property type="evidence" value="ECO:0007669"/>
    <property type="project" value="InterPro"/>
</dbReference>
<comment type="similarity">
    <text evidence="6">Belongs to the AP2/ERF transcription factor family. ERF subfamily.</text>
</comment>
<dbReference type="PANTHER" id="PTHR31190:SF401">
    <property type="entry name" value="ETHYLENE-RESPONSIVE TRANSCRIPTION FACTOR ERF114-LIKE"/>
    <property type="match status" value="1"/>
</dbReference>
<evidence type="ECO:0000256" key="3">
    <source>
        <dbReference type="ARBA" id="ARBA00023125"/>
    </source>
</evidence>
<name>B9SC53_RICCO</name>
<dbReference type="Pfam" id="PF00847">
    <property type="entry name" value="AP2"/>
    <property type="match status" value="1"/>
</dbReference>
<sequence>MELPNRLSKEQEDSIIISTLQHVLSGATSSTDEISSFIPILQGSGTCPVCNMDSVDCLGCNFFGTVQEDVEEEEAEAVAEVEETAGTSERKNKIKKKKKNKFRGVRLRPWGKWAAEIRDPWRAARKWLGTFNTKEEAARAYDRAAIKFRGHKAKTNFPLSNYVQMQTKESENKEMS</sequence>
<dbReference type="STRING" id="3988.B9SC53"/>
<dbReference type="GO" id="GO:0009873">
    <property type="term" value="P:ethylene-activated signaling pathway"/>
    <property type="evidence" value="ECO:0007669"/>
    <property type="project" value="InterPro"/>
</dbReference>
<dbReference type="eggNOG" id="ENOG502S258">
    <property type="taxonomic scope" value="Eukaryota"/>
</dbReference>
<dbReference type="PANTHER" id="PTHR31190">
    <property type="entry name" value="DNA-BINDING DOMAIN"/>
    <property type="match status" value="1"/>
</dbReference>
<dbReference type="InterPro" id="IPR036955">
    <property type="entry name" value="AP2/ERF_dom_sf"/>
</dbReference>
<evidence type="ECO:0000259" key="8">
    <source>
        <dbReference type="PROSITE" id="PS51032"/>
    </source>
</evidence>
<dbReference type="InterPro" id="IPR016177">
    <property type="entry name" value="DNA-bd_dom_sf"/>
</dbReference>
<dbReference type="GO" id="GO:0005634">
    <property type="term" value="C:nucleus"/>
    <property type="evidence" value="ECO:0007669"/>
    <property type="project" value="UniProtKB-SubCell"/>
</dbReference>
<evidence type="ECO:0000256" key="6">
    <source>
        <dbReference type="ARBA" id="ARBA00024343"/>
    </source>
</evidence>
<comment type="subcellular location">
    <subcellularLocation>
        <location evidence="1">Nucleus</location>
    </subcellularLocation>
</comment>
<evidence type="ECO:0000256" key="7">
    <source>
        <dbReference type="SAM" id="MobiDB-lite"/>
    </source>
</evidence>
<keyword evidence="5" id="KW-0539">Nucleus</keyword>
<dbReference type="PROSITE" id="PS51032">
    <property type="entry name" value="AP2_ERF"/>
    <property type="match status" value="1"/>
</dbReference>
<evidence type="ECO:0000313" key="10">
    <source>
        <dbReference type="Proteomes" id="UP000008311"/>
    </source>
</evidence>
<evidence type="ECO:0000256" key="2">
    <source>
        <dbReference type="ARBA" id="ARBA00023015"/>
    </source>
</evidence>
<accession>B9SC53</accession>
<keyword evidence="4" id="KW-0804">Transcription</keyword>
<dbReference type="SMART" id="SM00380">
    <property type="entry name" value="AP2"/>
    <property type="match status" value="1"/>
</dbReference>
<organism evidence="9 10">
    <name type="scientific">Ricinus communis</name>
    <name type="common">Castor bean</name>
    <dbReference type="NCBI Taxonomy" id="3988"/>
    <lineage>
        <taxon>Eukaryota</taxon>
        <taxon>Viridiplantae</taxon>
        <taxon>Streptophyta</taxon>
        <taxon>Embryophyta</taxon>
        <taxon>Tracheophyta</taxon>
        <taxon>Spermatophyta</taxon>
        <taxon>Magnoliopsida</taxon>
        <taxon>eudicotyledons</taxon>
        <taxon>Gunneridae</taxon>
        <taxon>Pentapetalae</taxon>
        <taxon>rosids</taxon>
        <taxon>fabids</taxon>
        <taxon>Malpighiales</taxon>
        <taxon>Euphorbiaceae</taxon>
        <taxon>Acalyphoideae</taxon>
        <taxon>Acalypheae</taxon>
        <taxon>Ricinus</taxon>
    </lineage>
</organism>
<dbReference type="AlphaFoldDB" id="B9SC53"/>
<feature type="region of interest" description="Disordered" evidence="7">
    <location>
        <begin position="75"/>
        <end position="99"/>
    </location>
</feature>
<dbReference type="InterPro" id="IPR044808">
    <property type="entry name" value="ERF_plant"/>
</dbReference>
<evidence type="ECO:0000256" key="1">
    <source>
        <dbReference type="ARBA" id="ARBA00004123"/>
    </source>
</evidence>
<dbReference type="InParanoid" id="B9SC53"/>
<keyword evidence="2" id="KW-0805">Transcription regulation</keyword>
<protein>
    <submittedName>
        <fullName evidence="9">DNA binding protein, putative</fullName>
    </submittedName>
</protein>
<evidence type="ECO:0000256" key="5">
    <source>
        <dbReference type="ARBA" id="ARBA00023242"/>
    </source>
</evidence>
<dbReference type="SUPFAM" id="SSF54171">
    <property type="entry name" value="DNA-binding domain"/>
    <property type="match status" value="1"/>
</dbReference>